<dbReference type="Gene3D" id="3.90.550.10">
    <property type="entry name" value="Spore Coat Polysaccharide Biosynthesis Protein SpsA, Chain A"/>
    <property type="match status" value="1"/>
</dbReference>
<dbReference type="EMBL" id="CP029346">
    <property type="protein sequence ID" value="AWL07899.1"/>
    <property type="molecule type" value="Genomic_DNA"/>
</dbReference>
<dbReference type="PANTHER" id="PTHR22916:SF3">
    <property type="entry name" value="UDP-GLCNAC:BETAGAL BETA-1,3-N-ACETYLGLUCOSAMINYLTRANSFERASE-LIKE PROTEIN 1"/>
    <property type="match status" value="1"/>
</dbReference>
<feature type="domain" description="Glycosyltransferase 2-like" evidence="1">
    <location>
        <begin position="9"/>
        <end position="120"/>
    </location>
</feature>
<sequence length="303" mass="35113">MGNKYPLVTVIIATYNSPITLQCAIQSVLNQDFKDFEVLVIGDCCPADYGNVVNNFNDDRLHWFNLPQNVGSQYGPNNEGIKRSRGKYIAYLGHDDLWFSNHLSSLVGYLEETDSDLVHCLSTLISPIGAYKVIGPPANGRNYSNCHVPPSSWLYKKSLTDECGLWHKQELLSVGADQDYLNRIALLGKKIKFYNNLMVLKFVSGDWGLYSKKNNFPQLYYLEKLEKDPKKLIEETLFELATRFSMTYAERKPILVSLRSLLGNTLFYLFKFSTRNKWPLNKIRIYFYQRVRRKNRKFRGLED</sequence>
<dbReference type="RefSeq" id="WP_109321680.1">
    <property type="nucleotide sequence ID" value="NZ_CP029346.1"/>
</dbReference>
<dbReference type="InterPro" id="IPR001173">
    <property type="entry name" value="Glyco_trans_2-like"/>
</dbReference>
<evidence type="ECO:0000259" key="1">
    <source>
        <dbReference type="Pfam" id="PF00535"/>
    </source>
</evidence>
<dbReference type="KEGG" id="psez:HME7025_00013"/>
<protein>
    <recommendedName>
        <fullName evidence="1">Glycosyltransferase 2-like domain-containing protein</fullName>
    </recommendedName>
</protein>
<dbReference type="AlphaFoldDB" id="A0A2S2DRG5"/>
<dbReference type="SUPFAM" id="SSF53448">
    <property type="entry name" value="Nucleotide-diphospho-sugar transferases"/>
    <property type="match status" value="1"/>
</dbReference>
<organism evidence="2 3">
    <name type="scientific">Aquirufa nivalisilvae</name>
    <dbReference type="NCBI Taxonomy" id="2516557"/>
    <lineage>
        <taxon>Bacteria</taxon>
        <taxon>Pseudomonadati</taxon>
        <taxon>Bacteroidota</taxon>
        <taxon>Cytophagia</taxon>
        <taxon>Cytophagales</taxon>
        <taxon>Flectobacillaceae</taxon>
        <taxon>Aquirufa</taxon>
    </lineage>
</organism>
<name>A0A2S2DRG5_9BACT</name>
<gene>
    <name evidence="2" type="ORF">HME7025_00013</name>
</gene>
<proteinExistence type="predicted"/>
<dbReference type="Pfam" id="PF00535">
    <property type="entry name" value="Glycos_transf_2"/>
    <property type="match status" value="1"/>
</dbReference>
<accession>A0A2S2DRG5</accession>
<dbReference type="Proteomes" id="UP000245468">
    <property type="component" value="Chromosome"/>
</dbReference>
<evidence type="ECO:0000313" key="3">
    <source>
        <dbReference type="Proteomes" id="UP000245468"/>
    </source>
</evidence>
<dbReference type="GO" id="GO:0016758">
    <property type="term" value="F:hexosyltransferase activity"/>
    <property type="evidence" value="ECO:0007669"/>
    <property type="project" value="UniProtKB-ARBA"/>
</dbReference>
<dbReference type="PANTHER" id="PTHR22916">
    <property type="entry name" value="GLYCOSYLTRANSFERASE"/>
    <property type="match status" value="1"/>
</dbReference>
<keyword evidence="3" id="KW-1185">Reference proteome</keyword>
<dbReference type="OrthoDB" id="597270at2"/>
<reference evidence="3" key="1">
    <citation type="submission" date="2018-05" db="EMBL/GenBank/DDBJ databases">
        <title>Pseudarcicella sp. HME7025 Genome sequencing and assembly.</title>
        <authorList>
            <person name="Kim H."/>
            <person name="Kang H."/>
            <person name="Joh K."/>
        </authorList>
    </citation>
    <scope>NUCLEOTIDE SEQUENCE [LARGE SCALE GENOMIC DNA]</scope>
    <source>
        <strain evidence="3">HME7025</strain>
    </source>
</reference>
<dbReference type="InterPro" id="IPR029044">
    <property type="entry name" value="Nucleotide-diphossugar_trans"/>
</dbReference>
<evidence type="ECO:0000313" key="2">
    <source>
        <dbReference type="EMBL" id="AWL07899.1"/>
    </source>
</evidence>